<keyword evidence="3" id="KW-0597">Phosphoprotein</keyword>
<keyword evidence="7" id="KW-1185">Reference proteome</keyword>
<dbReference type="InterPro" id="IPR006162">
    <property type="entry name" value="Ppantetheine_attach_site"/>
</dbReference>
<dbReference type="SUPFAM" id="SSF53474">
    <property type="entry name" value="alpha/beta-Hydrolases"/>
    <property type="match status" value="1"/>
</dbReference>
<dbReference type="SUPFAM" id="SSF56801">
    <property type="entry name" value="Acetyl-CoA synthetase-like"/>
    <property type="match status" value="1"/>
</dbReference>
<dbReference type="GO" id="GO:0009239">
    <property type="term" value="P:enterobactin biosynthetic process"/>
    <property type="evidence" value="ECO:0007669"/>
    <property type="project" value="TreeGrafter"/>
</dbReference>
<dbReference type="InterPro" id="IPR020845">
    <property type="entry name" value="AMP-binding_CS"/>
</dbReference>
<dbReference type="CDD" id="cd19531">
    <property type="entry name" value="LCL_NRPS-like"/>
    <property type="match status" value="1"/>
</dbReference>
<dbReference type="Pfam" id="PF00668">
    <property type="entry name" value="Condensation"/>
    <property type="match status" value="1"/>
</dbReference>
<protein>
    <submittedName>
        <fullName evidence="6">Amino acid adenylation domain-containing protein</fullName>
    </submittedName>
</protein>
<dbReference type="InterPro" id="IPR045851">
    <property type="entry name" value="AMP-bd_C_sf"/>
</dbReference>
<dbReference type="PANTHER" id="PTHR45527:SF1">
    <property type="entry name" value="FATTY ACID SYNTHASE"/>
    <property type="match status" value="1"/>
</dbReference>
<dbReference type="SUPFAM" id="SSF47336">
    <property type="entry name" value="ACP-like"/>
    <property type="match status" value="1"/>
</dbReference>
<dbReference type="InterPro" id="IPR001031">
    <property type="entry name" value="Thioesterase"/>
</dbReference>
<evidence type="ECO:0000256" key="4">
    <source>
        <dbReference type="SAM" id="MobiDB-lite"/>
    </source>
</evidence>
<dbReference type="Gene3D" id="3.40.50.980">
    <property type="match status" value="2"/>
</dbReference>
<dbReference type="InterPro" id="IPR010071">
    <property type="entry name" value="AA_adenyl_dom"/>
</dbReference>
<accession>A0A5M6IM91</accession>
<dbReference type="InterPro" id="IPR023213">
    <property type="entry name" value="CAT-like_dom_sf"/>
</dbReference>
<dbReference type="Gene3D" id="3.30.300.30">
    <property type="match status" value="1"/>
</dbReference>
<dbReference type="PANTHER" id="PTHR45527">
    <property type="entry name" value="NONRIBOSOMAL PEPTIDE SYNTHETASE"/>
    <property type="match status" value="1"/>
</dbReference>
<reference evidence="6 7" key="1">
    <citation type="submission" date="2019-09" db="EMBL/GenBank/DDBJ databases">
        <title>Genome sequence of Rhodovastum atsumiense, a diverse member of the Acetobacteraceae family of non-sulfur purple photosynthetic bacteria.</title>
        <authorList>
            <person name="Meyer T."/>
            <person name="Kyndt J."/>
        </authorList>
    </citation>
    <scope>NUCLEOTIDE SEQUENCE [LARGE SCALE GENOMIC DNA]</scope>
    <source>
        <strain evidence="6 7">DSM 21279</strain>
    </source>
</reference>
<dbReference type="RefSeq" id="WP_150043810.1">
    <property type="nucleotide sequence ID" value="NZ_OW485601.1"/>
</dbReference>
<comment type="caution">
    <text evidence="6">The sequence shown here is derived from an EMBL/GenBank/DDBJ whole genome shotgun (WGS) entry which is preliminary data.</text>
</comment>
<dbReference type="Pfam" id="PF00975">
    <property type="entry name" value="Thioesterase"/>
    <property type="match status" value="1"/>
</dbReference>
<dbReference type="InterPro" id="IPR020802">
    <property type="entry name" value="TesA-like"/>
</dbReference>
<dbReference type="FunFam" id="2.30.38.10:FF:000001">
    <property type="entry name" value="Non-ribosomal peptide synthetase PvdI"/>
    <property type="match status" value="1"/>
</dbReference>
<dbReference type="PROSITE" id="PS50075">
    <property type="entry name" value="CARRIER"/>
    <property type="match status" value="1"/>
</dbReference>
<organism evidence="6 7">
    <name type="scientific">Rhodovastum atsumiense</name>
    <dbReference type="NCBI Taxonomy" id="504468"/>
    <lineage>
        <taxon>Bacteria</taxon>
        <taxon>Pseudomonadati</taxon>
        <taxon>Pseudomonadota</taxon>
        <taxon>Alphaproteobacteria</taxon>
        <taxon>Acetobacterales</taxon>
        <taxon>Acetobacteraceae</taxon>
        <taxon>Rhodovastum</taxon>
    </lineage>
</organism>
<evidence type="ECO:0000313" key="7">
    <source>
        <dbReference type="Proteomes" id="UP000325255"/>
    </source>
</evidence>
<dbReference type="GO" id="GO:0005829">
    <property type="term" value="C:cytosol"/>
    <property type="evidence" value="ECO:0007669"/>
    <property type="project" value="TreeGrafter"/>
</dbReference>
<evidence type="ECO:0000256" key="3">
    <source>
        <dbReference type="ARBA" id="ARBA00022553"/>
    </source>
</evidence>
<dbReference type="FunFam" id="3.40.50.980:FF:000001">
    <property type="entry name" value="Non-ribosomal peptide synthetase"/>
    <property type="match status" value="1"/>
</dbReference>
<dbReference type="InterPro" id="IPR025110">
    <property type="entry name" value="AMP-bd_C"/>
</dbReference>
<dbReference type="Pfam" id="PF13193">
    <property type="entry name" value="AMP-binding_C"/>
    <property type="match status" value="1"/>
</dbReference>
<dbReference type="NCBIfam" id="TIGR01733">
    <property type="entry name" value="AA-adenyl-dom"/>
    <property type="match status" value="1"/>
</dbReference>
<dbReference type="InterPro" id="IPR001242">
    <property type="entry name" value="Condensation_dom"/>
</dbReference>
<dbReference type="Gene3D" id="3.30.559.30">
    <property type="entry name" value="Nonribosomal peptide synthetase, condensation domain"/>
    <property type="match status" value="1"/>
</dbReference>
<feature type="domain" description="Carrier" evidence="5">
    <location>
        <begin position="982"/>
        <end position="1057"/>
    </location>
</feature>
<dbReference type="PROSITE" id="PS00012">
    <property type="entry name" value="PHOSPHOPANTETHEINE"/>
    <property type="match status" value="1"/>
</dbReference>
<dbReference type="EMBL" id="VWPK01000052">
    <property type="protein sequence ID" value="KAA5609371.1"/>
    <property type="molecule type" value="Genomic_DNA"/>
</dbReference>
<evidence type="ECO:0000313" key="6">
    <source>
        <dbReference type="EMBL" id="KAA5609371.1"/>
    </source>
</evidence>
<dbReference type="SUPFAM" id="SSF52777">
    <property type="entry name" value="CoA-dependent acyltransferases"/>
    <property type="match status" value="2"/>
</dbReference>
<feature type="region of interest" description="Disordered" evidence="4">
    <location>
        <begin position="1"/>
        <end position="22"/>
    </location>
</feature>
<dbReference type="Gene3D" id="3.40.50.1820">
    <property type="entry name" value="alpha/beta hydrolase"/>
    <property type="match status" value="1"/>
</dbReference>
<proteinExistence type="predicted"/>
<keyword evidence="2" id="KW-0596">Phosphopantetheine</keyword>
<dbReference type="Pfam" id="PF00501">
    <property type="entry name" value="AMP-binding"/>
    <property type="match status" value="1"/>
</dbReference>
<dbReference type="GO" id="GO:0047527">
    <property type="term" value="F:2,3-dihydroxybenzoate-serine ligase activity"/>
    <property type="evidence" value="ECO:0007669"/>
    <property type="project" value="TreeGrafter"/>
</dbReference>
<dbReference type="OrthoDB" id="9770470at2"/>
<dbReference type="InterPro" id="IPR009081">
    <property type="entry name" value="PP-bd_ACP"/>
</dbReference>
<dbReference type="Gene3D" id="3.30.559.10">
    <property type="entry name" value="Chloramphenicol acetyltransferase-like domain"/>
    <property type="match status" value="1"/>
</dbReference>
<dbReference type="InterPro" id="IPR036736">
    <property type="entry name" value="ACP-like_sf"/>
</dbReference>
<evidence type="ECO:0000259" key="5">
    <source>
        <dbReference type="PROSITE" id="PS50075"/>
    </source>
</evidence>
<name>A0A5M6IM91_9PROT</name>
<dbReference type="SMART" id="SM00823">
    <property type="entry name" value="PKS_PP"/>
    <property type="match status" value="1"/>
</dbReference>
<dbReference type="InterPro" id="IPR020806">
    <property type="entry name" value="PKS_PP-bd"/>
</dbReference>
<dbReference type="InterPro" id="IPR029058">
    <property type="entry name" value="AB_hydrolase_fold"/>
</dbReference>
<dbReference type="Proteomes" id="UP000325255">
    <property type="component" value="Unassembled WGS sequence"/>
</dbReference>
<dbReference type="InterPro" id="IPR000873">
    <property type="entry name" value="AMP-dep_synth/lig_dom"/>
</dbReference>
<dbReference type="FunFam" id="1.10.1200.10:FF:000016">
    <property type="entry name" value="Non-ribosomal peptide synthase"/>
    <property type="match status" value="1"/>
</dbReference>
<dbReference type="PROSITE" id="PS00455">
    <property type="entry name" value="AMP_BINDING"/>
    <property type="match status" value="1"/>
</dbReference>
<dbReference type="GO" id="GO:0031177">
    <property type="term" value="F:phosphopantetheine binding"/>
    <property type="evidence" value="ECO:0007669"/>
    <property type="project" value="InterPro"/>
</dbReference>
<dbReference type="GO" id="GO:0043041">
    <property type="term" value="P:amino acid activation for nonribosomal peptide biosynthetic process"/>
    <property type="evidence" value="ECO:0007669"/>
    <property type="project" value="TreeGrafter"/>
</dbReference>
<dbReference type="GO" id="GO:0009366">
    <property type="term" value="C:enterobactin synthetase complex"/>
    <property type="evidence" value="ECO:0007669"/>
    <property type="project" value="TreeGrafter"/>
</dbReference>
<dbReference type="Gene3D" id="2.30.38.10">
    <property type="entry name" value="Luciferase, Domain 3"/>
    <property type="match status" value="1"/>
</dbReference>
<evidence type="ECO:0000256" key="2">
    <source>
        <dbReference type="ARBA" id="ARBA00022450"/>
    </source>
</evidence>
<dbReference type="Pfam" id="PF00550">
    <property type="entry name" value="PP-binding"/>
    <property type="match status" value="1"/>
</dbReference>
<comment type="cofactor">
    <cofactor evidence="1">
        <name>pantetheine 4'-phosphate</name>
        <dbReference type="ChEBI" id="CHEBI:47942"/>
    </cofactor>
</comment>
<dbReference type="GO" id="GO:0072330">
    <property type="term" value="P:monocarboxylic acid biosynthetic process"/>
    <property type="evidence" value="ECO:0007669"/>
    <property type="project" value="UniProtKB-ARBA"/>
</dbReference>
<dbReference type="Gene3D" id="1.10.1200.10">
    <property type="entry name" value="ACP-like"/>
    <property type="match status" value="1"/>
</dbReference>
<sequence>MSSTVMDTTLPGERRGASASTGLSFPCSVQQQQFWVLDRLEPGNPAMNVAVRWQLDGRISTEVMEQAFRIVIDRHEVLRTGFVEVEGNPVQRVASALPPFRLADVDLTGLPDTERAAQVLRISRLEGMTPFDIAAPPLIRATLLRVEPTRAILLVTAHHIACDGWSIGVLAREVGTIYRSLREQRPHPLADLPIQCGDFALWQQEWLRSEALGAEAEYWAVKLAGMKHFEVMPDRPRPPVQSSNGQIVSVLLPKALTTEVRALGARHGATFFATALAALKALLHRLTGETDIGIGTQIAGRHAPELEGMIGVFINTLVLRDDAGGDPGFSAFLDRVRCTVEEALAHAQMPIQHLVEMLKPPRDPSRNALFSVNFIFQRSFISNADYGEWRLTDIPSVSPGAIYDLNFFMVERPEGWRLSCEYNTDLFEEATVRGMLERLQLLLGAIVATPHCRLSELPILLPDEHQRLLETWNDTAAPFPADMTVADLWAQQVARTPAAPALLWDGGSLGCGALDAEATRIAAHLVAAGIGPGAVVGVALRRSPALVAALLGVLKAGAAYLPLDPDHPASRLLYMVRTAGVRLVVTSEAIEASLPAGLPCLVPERATGSLPTAAPAAARPEDIAYVIFTSGSTGQPKGVANTHRGLINRLAWLWRTEPYGPRELSIHKTSPNFVDAVTELLGPLLRGVPVLVASPEDGADPARLGALIRTHRVTRLTLVPSLLEALLDLRADLSSLRLVICSGEVLPRRLADRLHAAFPELRLMNFYGASEANGDSLASVVAPGSGAVPIGRPIANTTAYVLDGALHPMPEGAPGFLYIGGAGLAAGYLNRPDLTAERFIANPFGEGRLYRTGDIVRWRHDGQLDYLGRADHQVKLRGFRIELGEVEAALLQHPGIAEAVVMADETAATLAAFVVKRPSAPVDAATLLAELRAQAGQILPAYMRPATITLLQSLPRTSTGKIDRTRLVAPRPAPTAPGRDPALATATERRIAGIWQEVLGVMPAAATDNFFDLGGHSLLAARMLAKLEAQFGQRIPVAALFQAPTVAELATLVGQEPADIACHQLVRVQPHGSRIPVIAINNTGVFAPLARRLGNDQPFLAVQLFDPALPQAWPPRSFEDIAAAQLRIIRRAQPHGPYVLVGLCVAGCLAWEIAQQLTAQGETVKLLVMFDSWAPGYTRRLTRRGRVLAELSYRWQNFRNEMLERPGTAARLGYVTRRVAEKLRLRRPPPPPADTPWYQAHLVAAAQDYTATPYAGRVLLLHRRDQPHGRFLDPLLGWSGLLQGPHEVHEVPGTHVGMFQDPHAGVLAAHIRRALAAAEAED</sequence>
<dbReference type="SMART" id="SM00824">
    <property type="entry name" value="PKS_TE"/>
    <property type="match status" value="1"/>
</dbReference>
<dbReference type="CDD" id="cd05930">
    <property type="entry name" value="A_NRPS"/>
    <property type="match status" value="1"/>
</dbReference>
<gene>
    <name evidence="6" type="ORF">F1189_24565</name>
</gene>
<evidence type="ECO:0000256" key="1">
    <source>
        <dbReference type="ARBA" id="ARBA00001957"/>
    </source>
</evidence>